<keyword evidence="3" id="KW-1185">Reference proteome</keyword>
<evidence type="ECO:0000313" key="2">
    <source>
        <dbReference type="EMBL" id="SLN53852.1"/>
    </source>
</evidence>
<gene>
    <name evidence="2" type="ORF">ROJ8625_02754</name>
</gene>
<sequence length="85" mass="9390">MAGVTSRVILSATLVALAVTATAAEATTRREAAEIRLSRYAPEVDVTKLTDTELAVLMNILRSTDTDIEKRFRLRSFVDRYQSGD</sequence>
<dbReference type="EMBL" id="FWFK01000004">
    <property type="protein sequence ID" value="SLN53852.1"/>
    <property type="molecule type" value="Genomic_DNA"/>
</dbReference>
<proteinExistence type="predicted"/>
<dbReference type="AlphaFoldDB" id="A0A1X6ZKY9"/>
<evidence type="ECO:0000313" key="3">
    <source>
        <dbReference type="Proteomes" id="UP000193570"/>
    </source>
</evidence>
<evidence type="ECO:0000256" key="1">
    <source>
        <dbReference type="SAM" id="SignalP"/>
    </source>
</evidence>
<reference evidence="2 3" key="1">
    <citation type="submission" date="2017-03" db="EMBL/GenBank/DDBJ databases">
        <authorList>
            <person name="Afonso C.L."/>
            <person name="Miller P.J."/>
            <person name="Scott M.A."/>
            <person name="Spackman E."/>
            <person name="Goraichik I."/>
            <person name="Dimitrov K.M."/>
            <person name="Suarez D.L."/>
            <person name="Swayne D.E."/>
        </authorList>
    </citation>
    <scope>NUCLEOTIDE SEQUENCE [LARGE SCALE GENOMIC DNA]</scope>
    <source>
        <strain evidence="2 3">CECT 8625</strain>
    </source>
</reference>
<feature type="signal peptide" evidence="1">
    <location>
        <begin position="1"/>
        <end position="23"/>
    </location>
</feature>
<feature type="chain" id="PRO_5013298893" evidence="1">
    <location>
        <begin position="24"/>
        <end position="85"/>
    </location>
</feature>
<organism evidence="2 3">
    <name type="scientific">Roseivivax jejudonensis</name>
    <dbReference type="NCBI Taxonomy" id="1529041"/>
    <lineage>
        <taxon>Bacteria</taxon>
        <taxon>Pseudomonadati</taxon>
        <taxon>Pseudomonadota</taxon>
        <taxon>Alphaproteobacteria</taxon>
        <taxon>Rhodobacterales</taxon>
        <taxon>Roseobacteraceae</taxon>
        <taxon>Roseivivax</taxon>
    </lineage>
</organism>
<dbReference type="Proteomes" id="UP000193570">
    <property type="component" value="Unassembled WGS sequence"/>
</dbReference>
<keyword evidence="1" id="KW-0732">Signal</keyword>
<accession>A0A1X6ZKY9</accession>
<name>A0A1X6ZKY9_9RHOB</name>
<protein>
    <submittedName>
        <fullName evidence="2">Uncharacterized protein</fullName>
    </submittedName>
</protein>